<dbReference type="AlphaFoldDB" id="A0A101HTS0"/>
<evidence type="ECO:0000256" key="1">
    <source>
        <dbReference type="SAM" id="Phobius"/>
    </source>
</evidence>
<organism evidence="2 3">
    <name type="scientific">Pelotomaculum thermopropionicum</name>
    <dbReference type="NCBI Taxonomy" id="110500"/>
    <lineage>
        <taxon>Bacteria</taxon>
        <taxon>Bacillati</taxon>
        <taxon>Bacillota</taxon>
        <taxon>Clostridia</taxon>
        <taxon>Eubacteriales</taxon>
        <taxon>Desulfotomaculaceae</taxon>
        <taxon>Pelotomaculum</taxon>
    </lineage>
</organism>
<comment type="caution">
    <text evidence="2">The sequence shown here is derived from an EMBL/GenBank/DDBJ whole genome shotgun (WGS) entry which is preliminary data.</text>
</comment>
<sequence>LFEMTIGTKMVSEAAAPLVQQVTAAGMILAWSGLSIHAQAASMISETDIRMFPFIISRLAHTCLGGLYTYIICTWAGAAGKIAATAAVSPAKWSGCWSLIPVNFKLFCIFIFFLLLIILTGIFFSLAARLKIMFIRIK</sequence>
<protein>
    <submittedName>
        <fullName evidence="2">Uncharacterized protein</fullName>
    </submittedName>
</protein>
<dbReference type="Proteomes" id="UP000054705">
    <property type="component" value="Unassembled WGS sequence"/>
</dbReference>
<proteinExistence type="predicted"/>
<dbReference type="EMBL" id="LGGS01000074">
    <property type="protein sequence ID" value="KUK82684.1"/>
    <property type="molecule type" value="Genomic_DNA"/>
</dbReference>
<evidence type="ECO:0000313" key="2">
    <source>
        <dbReference type="EMBL" id="KUK82684.1"/>
    </source>
</evidence>
<feature type="transmembrane region" description="Helical" evidence="1">
    <location>
        <begin position="104"/>
        <end position="128"/>
    </location>
</feature>
<keyword evidence="1" id="KW-0812">Transmembrane</keyword>
<reference evidence="3" key="1">
    <citation type="journal article" date="2015" name="MBio">
        <title>Genome-Resolved Metagenomic Analysis Reveals Roles for Candidate Phyla and Other Microbial Community Members in Biogeochemical Transformations in Oil Reservoirs.</title>
        <authorList>
            <person name="Hu P."/>
            <person name="Tom L."/>
            <person name="Singh A."/>
            <person name="Thomas B.C."/>
            <person name="Baker B.J."/>
            <person name="Piceno Y.M."/>
            <person name="Andersen G.L."/>
            <person name="Banfield J.F."/>
        </authorList>
    </citation>
    <scope>NUCLEOTIDE SEQUENCE [LARGE SCALE GENOMIC DNA]</scope>
</reference>
<feature type="non-terminal residue" evidence="2">
    <location>
        <position position="1"/>
    </location>
</feature>
<keyword evidence="1" id="KW-1133">Transmembrane helix</keyword>
<feature type="transmembrane region" description="Helical" evidence="1">
    <location>
        <begin position="59"/>
        <end position="84"/>
    </location>
</feature>
<gene>
    <name evidence="2" type="ORF">XD97_0374</name>
</gene>
<name>A0A101HTS0_9FIRM</name>
<keyword evidence="1" id="KW-0472">Membrane</keyword>
<evidence type="ECO:0000313" key="3">
    <source>
        <dbReference type="Proteomes" id="UP000054705"/>
    </source>
</evidence>
<accession>A0A101HTS0</accession>